<proteinExistence type="predicted"/>
<feature type="transmembrane region" description="Helical" evidence="1">
    <location>
        <begin position="86"/>
        <end position="108"/>
    </location>
</feature>
<feature type="transmembrane region" description="Helical" evidence="1">
    <location>
        <begin position="193"/>
        <end position="213"/>
    </location>
</feature>
<reference evidence="3 4" key="1">
    <citation type="submission" date="2020-02" db="EMBL/GenBank/DDBJ databases">
        <title>Whole Genome Shotgun Sequence of Streptomyces sp. strain CWH03.</title>
        <authorList>
            <person name="Dohra H."/>
            <person name="Kodani S."/>
            <person name="Yamamura H."/>
        </authorList>
    </citation>
    <scope>NUCLEOTIDE SEQUENCE [LARGE SCALE GENOMIC DNA]</scope>
    <source>
        <strain evidence="3 4">CWH03</strain>
    </source>
</reference>
<comment type="caution">
    <text evidence="3">The sequence shown here is derived from an EMBL/GenBank/DDBJ whole genome shotgun (WGS) entry which is preliminary data.</text>
</comment>
<sequence>MITWANLRSSAAPWLLLPALLYTGLYIDDVTYTAQSGYGVESGELASYGLAVIAPAAAGAAAWDAGRHRLLGAVGTTGARRLAQRLLWAAAPALALQCVLTAGALVMARRAVGVWPSGAGWLAVAHLFVLPLGWLAIGWLLGGLLPRSVAAPAAGIGCWAWLSVPHTLANAWMRHLGGFVDGTSTVTDVRDPAVYLVPWLVVSCLALSLWPVVSLRRRAAGLVVGVLAVALTLITGRMLVAEWGYQRPTSPRAVALTCSGESPKVCVPPEYEPYVEQLRKDALAPLDRLRAAGVTPPRELRITSSGVSVESGTWPLYWSLPPLRSQTDVHQYRADLARSAVVGTAGSAEATGCPPASLPTAWAMLVMGMDESLVRERMLPADWSSLQGIRRLSAQRQADWFGEAAVNRNHCPQART</sequence>
<gene>
    <name evidence="3" type="ORF">SCWH03_41250</name>
</gene>
<dbReference type="AlphaFoldDB" id="A0A6A0AZL0"/>
<dbReference type="EMBL" id="BLLG01000012">
    <property type="protein sequence ID" value="GFH37885.1"/>
    <property type="molecule type" value="Genomic_DNA"/>
</dbReference>
<evidence type="ECO:0000313" key="4">
    <source>
        <dbReference type="Proteomes" id="UP000484988"/>
    </source>
</evidence>
<dbReference type="Pfam" id="PF23866">
    <property type="entry name" value="DUF7224"/>
    <property type="match status" value="1"/>
</dbReference>
<name>A0A6A0AZL0_9ACTN</name>
<keyword evidence="1" id="KW-1133">Transmembrane helix</keyword>
<accession>A0A6A0AZL0</accession>
<evidence type="ECO:0000256" key="1">
    <source>
        <dbReference type="SAM" id="Phobius"/>
    </source>
</evidence>
<evidence type="ECO:0000259" key="2">
    <source>
        <dbReference type="Pfam" id="PF23866"/>
    </source>
</evidence>
<keyword evidence="1" id="KW-0472">Membrane</keyword>
<keyword evidence="4" id="KW-1185">Reference proteome</keyword>
<feature type="transmembrane region" description="Helical" evidence="1">
    <location>
        <begin position="120"/>
        <end position="141"/>
    </location>
</feature>
<evidence type="ECO:0000313" key="3">
    <source>
        <dbReference type="EMBL" id="GFH37885.1"/>
    </source>
</evidence>
<keyword evidence="1" id="KW-0812">Transmembrane</keyword>
<dbReference type="RefSeq" id="WP_173265590.1">
    <property type="nucleotide sequence ID" value="NZ_BLLG01000012.1"/>
</dbReference>
<organism evidence="3 4">
    <name type="scientific">Streptomyces pacificus</name>
    <dbReference type="NCBI Taxonomy" id="2705029"/>
    <lineage>
        <taxon>Bacteria</taxon>
        <taxon>Bacillati</taxon>
        <taxon>Actinomycetota</taxon>
        <taxon>Actinomycetes</taxon>
        <taxon>Kitasatosporales</taxon>
        <taxon>Streptomycetaceae</taxon>
        <taxon>Streptomyces</taxon>
    </lineage>
</organism>
<feature type="transmembrane region" description="Helical" evidence="1">
    <location>
        <begin position="220"/>
        <end position="240"/>
    </location>
</feature>
<dbReference type="InterPro" id="IPR055648">
    <property type="entry name" value="DUF7224"/>
</dbReference>
<protein>
    <recommendedName>
        <fullName evidence="2">DUF7224 domain-containing protein</fullName>
    </recommendedName>
</protein>
<dbReference type="Proteomes" id="UP000484988">
    <property type="component" value="Unassembled WGS sequence"/>
</dbReference>
<feature type="domain" description="DUF7224" evidence="2">
    <location>
        <begin position="265"/>
        <end position="404"/>
    </location>
</feature>
<feature type="transmembrane region" description="Helical" evidence="1">
    <location>
        <begin position="153"/>
        <end position="173"/>
    </location>
</feature>